<name>A0ABD1B1L5_CARAN</name>
<proteinExistence type="predicted"/>
<feature type="region of interest" description="Disordered" evidence="2">
    <location>
        <begin position="243"/>
        <end position="305"/>
    </location>
</feature>
<dbReference type="AlphaFoldDB" id="A0ABD1B1L5"/>
<gene>
    <name evidence="3" type="ORF">V5N11_027325</name>
</gene>
<keyword evidence="1" id="KW-0175">Coiled coil</keyword>
<accession>A0ABD1B1L5</accession>
<feature type="coiled-coil region" evidence="1">
    <location>
        <begin position="12"/>
        <end position="149"/>
    </location>
</feature>
<protein>
    <submittedName>
        <fullName evidence="3">Uncharacterized protein</fullName>
    </submittedName>
</protein>
<feature type="compositionally biased region" description="Low complexity" evidence="2">
    <location>
        <begin position="269"/>
        <end position="281"/>
    </location>
</feature>
<keyword evidence="4" id="KW-1185">Reference proteome</keyword>
<dbReference type="Proteomes" id="UP001558713">
    <property type="component" value="Unassembled WGS sequence"/>
</dbReference>
<sequence length="305" mass="34805">MFGQQTKLSFEHQTLKENHETLVKDYECLEERLKLVDETYELFKLQLENRNKELEVKNASLLEDCVRERNEKEKFKKMFEEMKKRMEDERNEKEKFQKMFEEMKKSMEDKRNAEFDALRKINLELKLVNKKEADELERIEKKYVELAKKFCVLEVECANLCYAEVVASGTLSAVMSGIGETENLIGQGENEVNHNANNGVTGAIVISEESDAEHENPPRESNISSHQFAEIKQEEQFRNIANASNENRASGEIFTPRSTNHGAAFTAPSSSSSSSSSSDSSEVAVKLPTNWPEWMKGPGNGSNKS</sequence>
<reference evidence="3 4" key="1">
    <citation type="submission" date="2024-04" db="EMBL/GenBank/DDBJ databases">
        <title>Genome assembly C_amara_ONT_v2.</title>
        <authorList>
            <person name="Yant L."/>
            <person name="Moore C."/>
            <person name="Slenker M."/>
        </authorList>
    </citation>
    <scope>NUCLEOTIDE SEQUENCE [LARGE SCALE GENOMIC DNA]</scope>
    <source>
        <tissue evidence="3">Leaf</tissue>
    </source>
</reference>
<evidence type="ECO:0000313" key="3">
    <source>
        <dbReference type="EMBL" id="KAL1212867.1"/>
    </source>
</evidence>
<evidence type="ECO:0000256" key="2">
    <source>
        <dbReference type="SAM" id="MobiDB-lite"/>
    </source>
</evidence>
<comment type="caution">
    <text evidence="3">The sequence shown here is derived from an EMBL/GenBank/DDBJ whole genome shotgun (WGS) entry which is preliminary data.</text>
</comment>
<evidence type="ECO:0000313" key="4">
    <source>
        <dbReference type="Proteomes" id="UP001558713"/>
    </source>
</evidence>
<dbReference type="EMBL" id="JBANAX010000360">
    <property type="protein sequence ID" value="KAL1212867.1"/>
    <property type="molecule type" value="Genomic_DNA"/>
</dbReference>
<organism evidence="3 4">
    <name type="scientific">Cardamine amara subsp. amara</name>
    <dbReference type="NCBI Taxonomy" id="228776"/>
    <lineage>
        <taxon>Eukaryota</taxon>
        <taxon>Viridiplantae</taxon>
        <taxon>Streptophyta</taxon>
        <taxon>Embryophyta</taxon>
        <taxon>Tracheophyta</taxon>
        <taxon>Spermatophyta</taxon>
        <taxon>Magnoliopsida</taxon>
        <taxon>eudicotyledons</taxon>
        <taxon>Gunneridae</taxon>
        <taxon>Pentapetalae</taxon>
        <taxon>rosids</taxon>
        <taxon>malvids</taxon>
        <taxon>Brassicales</taxon>
        <taxon>Brassicaceae</taxon>
        <taxon>Cardamineae</taxon>
        <taxon>Cardamine</taxon>
    </lineage>
</organism>
<evidence type="ECO:0000256" key="1">
    <source>
        <dbReference type="SAM" id="Coils"/>
    </source>
</evidence>